<sequence>MSGPCFPSLVPRVADQIWFSVDKPCDDENELTSLEEEHQNWLKALAEKGKTVVPIGKSAAEIDMEGNNGSGVSPAWAM</sequence>
<dbReference type="Proteomes" id="UP001208570">
    <property type="component" value="Unassembled WGS sequence"/>
</dbReference>
<evidence type="ECO:0000256" key="5">
    <source>
        <dbReference type="ARBA" id="ARBA00023306"/>
    </source>
</evidence>
<evidence type="ECO:0000256" key="1">
    <source>
        <dbReference type="ARBA" id="ARBA00004906"/>
    </source>
</evidence>
<evidence type="ECO:0000313" key="7">
    <source>
        <dbReference type="Proteomes" id="UP001208570"/>
    </source>
</evidence>
<gene>
    <name evidence="6" type="ORF">LSH36_55g09075</name>
</gene>
<comment type="caution">
    <text evidence="6">The sequence shown here is derived from an EMBL/GenBank/DDBJ whole genome shotgun (WGS) entry which is preliminary data.</text>
</comment>
<keyword evidence="3" id="KW-0132">Cell division</keyword>
<dbReference type="EMBL" id="JAODUP010000055">
    <property type="protein sequence ID" value="KAK2165090.1"/>
    <property type="molecule type" value="Genomic_DNA"/>
</dbReference>
<dbReference type="GO" id="GO:0005680">
    <property type="term" value="C:anaphase-promoting complex"/>
    <property type="evidence" value="ECO:0007669"/>
    <property type="project" value="InterPro"/>
</dbReference>
<protein>
    <submittedName>
        <fullName evidence="6">Uncharacterized protein</fullName>
    </submittedName>
</protein>
<reference evidence="6" key="1">
    <citation type="journal article" date="2023" name="Mol. Biol. Evol.">
        <title>Third-Generation Sequencing Reveals the Adaptive Role of the Epigenome in Three Deep-Sea Polychaetes.</title>
        <authorList>
            <person name="Perez M."/>
            <person name="Aroh O."/>
            <person name="Sun Y."/>
            <person name="Lan Y."/>
            <person name="Juniper S.K."/>
            <person name="Young C.R."/>
            <person name="Angers B."/>
            <person name="Qian P.Y."/>
        </authorList>
    </citation>
    <scope>NUCLEOTIDE SEQUENCE</scope>
    <source>
        <strain evidence="6">P08H-3</strain>
    </source>
</reference>
<dbReference type="GO" id="GO:0090266">
    <property type="term" value="P:regulation of mitotic cell cycle spindle assembly checkpoint"/>
    <property type="evidence" value="ECO:0007669"/>
    <property type="project" value="InterPro"/>
</dbReference>
<comment type="similarity">
    <text evidence="2">Belongs to the APC15 family.</text>
</comment>
<evidence type="ECO:0000256" key="2">
    <source>
        <dbReference type="ARBA" id="ARBA00009618"/>
    </source>
</evidence>
<dbReference type="GO" id="GO:0051301">
    <property type="term" value="P:cell division"/>
    <property type="evidence" value="ECO:0007669"/>
    <property type="project" value="UniProtKB-KW"/>
</dbReference>
<keyword evidence="5" id="KW-0131">Cell cycle</keyword>
<keyword evidence="7" id="KW-1185">Reference proteome</keyword>
<organism evidence="6 7">
    <name type="scientific">Paralvinella palmiformis</name>
    <dbReference type="NCBI Taxonomy" id="53620"/>
    <lineage>
        <taxon>Eukaryota</taxon>
        <taxon>Metazoa</taxon>
        <taxon>Spiralia</taxon>
        <taxon>Lophotrochozoa</taxon>
        <taxon>Annelida</taxon>
        <taxon>Polychaeta</taxon>
        <taxon>Sedentaria</taxon>
        <taxon>Canalipalpata</taxon>
        <taxon>Terebellida</taxon>
        <taxon>Terebelliformia</taxon>
        <taxon>Alvinellidae</taxon>
        <taxon>Paralvinella</taxon>
    </lineage>
</organism>
<evidence type="ECO:0000256" key="4">
    <source>
        <dbReference type="ARBA" id="ARBA00022776"/>
    </source>
</evidence>
<proteinExistence type="inferred from homology"/>
<dbReference type="AlphaFoldDB" id="A0AAD9K6X2"/>
<name>A0AAD9K6X2_9ANNE</name>
<dbReference type="PANTHER" id="PTHR22526:SF2">
    <property type="entry name" value="ANAPHASE PROMOTING COMPLEX C SUBUNIT 15, PSEUDOGENE-RELATED"/>
    <property type="match status" value="1"/>
</dbReference>
<accession>A0AAD9K6X2</accession>
<comment type="pathway">
    <text evidence="1">Protein modification; protein ubiquitination.</text>
</comment>
<evidence type="ECO:0000256" key="3">
    <source>
        <dbReference type="ARBA" id="ARBA00022618"/>
    </source>
</evidence>
<dbReference type="Pfam" id="PF15243">
    <property type="entry name" value="ANAPC15"/>
    <property type="match status" value="1"/>
</dbReference>
<keyword evidence="4" id="KW-0498">Mitosis</keyword>
<dbReference type="PANTHER" id="PTHR22526">
    <property type="entry name" value="ANAPHASE PROMOTING COMPLEX C SUBUNIT 15, PSEUDOGENE-RELATED"/>
    <property type="match status" value="1"/>
</dbReference>
<dbReference type="InterPro" id="IPR026182">
    <property type="entry name" value="ANAPC15"/>
</dbReference>
<evidence type="ECO:0000313" key="6">
    <source>
        <dbReference type="EMBL" id="KAK2165090.1"/>
    </source>
</evidence>